<sequence>MAGFIGIRKQVEQKLPLGYEDIGPQALKNIVRPVKAYRVSLRRGAETVLSITATSTFSSNWLVPRLGRFRNANPDLDIELKAMSRVVDFSREPFDVGIREGHGKWPGLKAHPLMDREFAPFCSPAFLGAAGEIRVPSDVLKHPLLDWRDDWWLDWFNAAGVNSPKPSFSQNFQFDTQLAISQAVISGQGIALLTPMFFQTEIQSGRLVQLFDLTGRHGKFWLVYSETRQNSRKIVAFRDWLLEEVSRVL</sequence>
<dbReference type="EMBL" id="LNCD01000122">
    <property type="protein sequence ID" value="KWV44466.1"/>
    <property type="molecule type" value="Genomic_DNA"/>
</dbReference>
<keyword evidence="5" id="KW-1185">Reference proteome</keyword>
<dbReference type="InterPro" id="IPR005119">
    <property type="entry name" value="LysR_subst-bd"/>
</dbReference>
<dbReference type="GO" id="GO:0006351">
    <property type="term" value="P:DNA-templated transcription"/>
    <property type="evidence" value="ECO:0007669"/>
    <property type="project" value="TreeGrafter"/>
</dbReference>
<comment type="similarity">
    <text evidence="1">Belongs to the LysR transcriptional regulatory family.</text>
</comment>
<gene>
    <name evidence="4" type="ORF">AS026_16360</name>
</gene>
<evidence type="ECO:0000313" key="4">
    <source>
        <dbReference type="EMBL" id="KWV44466.1"/>
    </source>
</evidence>
<comment type="caution">
    <text evidence="4">The sequence shown here is derived from an EMBL/GenBank/DDBJ whole genome shotgun (WGS) entry which is preliminary data.</text>
</comment>
<dbReference type="SUPFAM" id="SSF53850">
    <property type="entry name" value="Periplasmic binding protein-like II"/>
    <property type="match status" value="1"/>
</dbReference>
<proteinExistence type="inferred from homology"/>
<organism evidence="4 5">
    <name type="scientific">Rhizobium altiplani</name>
    <dbReference type="NCBI Taxonomy" id="1864509"/>
    <lineage>
        <taxon>Bacteria</taxon>
        <taxon>Pseudomonadati</taxon>
        <taxon>Pseudomonadota</taxon>
        <taxon>Alphaproteobacteria</taxon>
        <taxon>Hyphomicrobiales</taxon>
        <taxon>Rhizobiaceae</taxon>
        <taxon>Rhizobium/Agrobacterium group</taxon>
        <taxon>Rhizobium</taxon>
    </lineage>
</organism>
<name>A0A125Q5E2_9HYPH</name>
<dbReference type="PANTHER" id="PTHR30537:SF70">
    <property type="entry name" value="HTH-TYPE TRANSCRIPTIONAL ACTIVATOR AMPR"/>
    <property type="match status" value="1"/>
</dbReference>
<evidence type="ECO:0000256" key="1">
    <source>
        <dbReference type="ARBA" id="ARBA00009437"/>
    </source>
</evidence>
<reference evidence="4 5" key="1">
    <citation type="submission" date="2015-11" db="EMBL/GenBank/DDBJ databases">
        <title>Draft Genome Sequence of the Strain BR 10423 (Rhizobium sp.) isolated from nodules of Mimosa pudica.</title>
        <authorList>
            <person name="Barauna A.C."/>
            <person name="Zilli J.E."/>
            <person name="Simoes-Araujo J.L."/>
            <person name="Reis V.M."/>
            <person name="James E.K."/>
            <person name="Reis F.B.Jr."/>
            <person name="Rouws L.F."/>
            <person name="Passos S.R."/>
            <person name="Gois S.R."/>
        </authorList>
    </citation>
    <scope>NUCLEOTIDE SEQUENCE [LARGE SCALE GENOMIC DNA]</scope>
    <source>
        <strain evidence="4 5">BR10423</strain>
    </source>
</reference>
<dbReference type="CDD" id="cd08432">
    <property type="entry name" value="PBP2_GcdR_TrpI_HvrB_AmpR_like"/>
    <property type="match status" value="1"/>
</dbReference>
<dbReference type="Proteomes" id="UP000068164">
    <property type="component" value="Unassembled WGS sequence"/>
</dbReference>
<keyword evidence="2" id="KW-0010">Activator</keyword>
<dbReference type="RefSeq" id="WP_062373606.1">
    <property type="nucleotide sequence ID" value="NZ_LNCD01000122.1"/>
</dbReference>
<accession>A0A125Q5E2</accession>
<evidence type="ECO:0000313" key="5">
    <source>
        <dbReference type="Proteomes" id="UP000068164"/>
    </source>
</evidence>
<evidence type="ECO:0000256" key="2">
    <source>
        <dbReference type="ARBA" id="ARBA00023159"/>
    </source>
</evidence>
<evidence type="ECO:0000259" key="3">
    <source>
        <dbReference type="Pfam" id="PF03466"/>
    </source>
</evidence>
<dbReference type="AlphaFoldDB" id="A0A125Q5E2"/>
<dbReference type="GO" id="GO:0003700">
    <property type="term" value="F:DNA-binding transcription factor activity"/>
    <property type="evidence" value="ECO:0007669"/>
    <property type="project" value="TreeGrafter"/>
</dbReference>
<dbReference type="PANTHER" id="PTHR30537">
    <property type="entry name" value="HTH-TYPE TRANSCRIPTIONAL REGULATOR"/>
    <property type="match status" value="1"/>
</dbReference>
<dbReference type="Pfam" id="PF03466">
    <property type="entry name" value="LysR_substrate"/>
    <property type="match status" value="1"/>
</dbReference>
<dbReference type="Gene3D" id="3.40.190.10">
    <property type="entry name" value="Periplasmic binding protein-like II"/>
    <property type="match status" value="2"/>
</dbReference>
<dbReference type="GO" id="GO:0043565">
    <property type="term" value="F:sequence-specific DNA binding"/>
    <property type="evidence" value="ECO:0007669"/>
    <property type="project" value="TreeGrafter"/>
</dbReference>
<dbReference type="InterPro" id="IPR058163">
    <property type="entry name" value="LysR-type_TF_proteobact-type"/>
</dbReference>
<protein>
    <recommendedName>
        <fullName evidence="3">LysR substrate-binding domain-containing protein</fullName>
    </recommendedName>
</protein>
<feature type="domain" description="LysR substrate-binding" evidence="3">
    <location>
        <begin position="43"/>
        <end position="244"/>
    </location>
</feature>
<dbReference type="OrthoDB" id="9807765at2"/>